<keyword evidence="4 8" id="KW-0479">Metal-binding</keyword>
<dbReference type="PRINTS" id="PR00463">
    <property type="entry name" value="EP450I"/>
</dbReference>
<dbReference type="InterPro" id="IPR002401">
    <property type="entry name" value="Cyt_P450_E_grp-I"/>
</dbReference>
<evidence type="ECO:0000256" key="1">
    <source>
        <dbReference type="ARBA" id="ARBA00001971"/>
    </source>
</evidence>
<dbReference type="EMBL" id="OZ037949">
    <property type="protein sequence ID" value="CAL1711454.1"/>
    <property type="molecule type" value="Genomic_DNA"/>
</dbReference>
<feature type="transmembrane region" description="Helical" evidence="9">
    <location>
        <begin position="12"/>
        <end position="34"/>
    </location>
</feature>
<organism evidence="10 11">
    <name type="scientific">Somion occarium</name>
    <dbReference type="NCBI Taxonomy" id="3059160"/>
    <lineage>
        <taxon>Eukaryota</taxon>
        <taxon>Fungi</taxon>
        <taxon>Dikarya</taxon>
        <taxon>Basidiomycota</taxon>
        <taxon>Agaricomycotina</taxon>
        <taxon>Agaricomycetes</taxon>
        <taxon>Polyporales</taxon>
        <taxon>Cerrenaceae</taxon>
        <taxon>Somion</taxon>
    </lineage>
</organism>
<dbReference type="InterPro" id="IPR001128">
    <property type="entry name" value="Cyt_P450"/>
</dbReference>
<keyword evidence="6 8" id="KW-0408">Iron</keyword>
<dbReference type="Proteomes" id="UP001497453">
    <property type="component" value="Chromosome 6"/>
</dbReference>
<evidence type="ECO:0000256" key="5">
    <source>
        <dbReference type="ARBA" id="ARBA00023002"/>
    </source>
</evidence>
<dbReference type="InterPro" id="IPR017972">
    <property type="entry name" value="Cyt_P450_CS"/>
</dbReference>
<gene>
    <name evidence="10" type="ORF">GFSPODELE1_LOCUS8351</name>
</gene>
<reference evidence="11" key="1">
    <citation type="submission" date="2024-04" db="EMBL/GenBank/DDBJ databases">
        <authorList>
            <person name="Shaw F."/>
            <person name="Minotto A."/>
        </authorList>
    </citation>
    <scope>NUCLEOTIDE SEQUENCE [LARGE SCALE GENOMIC DNA]</scope>
</reference>
<dbReference type="InterPro" id="IPR036396">
    <property type="entry name" value="Cyt_P450_sf"/>
</dbReference>
<evidence type="ECO:0000256" key="4">
    <source>
        <dbReference type="ARBA" id="ARBA00022723"/>
    </source>
</evidence>
<evidence type="ECO:0000256" key="8">
    <source>
        <dbReference type="RuleBase" id="RU000461"/>
    </source>
</evidence>
<dbReference type="InterPro" id="IPR047146">
    <property type="entry name" value="Cyt_P450_E_CYP52_fungi"/>
</dbReference>
<keyword evidence="5 8" id="KW-0560">Oxidoreductase</keyword>
<protein>
    <recommendedName>
        <fullName evidence="12">Cytochrome P450</fullName>
    </recommendedName>
</protein>
<dbReference type="PROSITE" id="PS00086">
    <property type="entry name" value="CYTOCHROME_P450"/>
    <property type="match status" value="1"/>
</dbReference>
<dbReference type="Gene3D" id="1.10.630.10">
    <property type="entry name" value="Cytochrome P450"/>
    <property type="match status" value="1"/>
</dbReference>
<evidence type="ECO:0000313" key="10">
    <source>
        <dbReference type="EMBL" id="CAL1711454.1"/>
    </source>
</evidence>
<keyword evidence="9" id="KW-1133">Transmembrane helix</keyword>
<evidence type="ECO:0000256" key="2">
    <source>
        <dbReference type="ARBA" id="ARBA00010617"/>
    </source>
</evidence>
<dbReference type="SUPFAM" id="SSF48264">
    <property type="entry name" value="Cytochrome P450"/>
    <property type="match status" value="1"/>
</dbReference>
<keyword evidence="9" id="KW-0812">Transmembrane</keyword>
<evidence type="ECO:0000256" key="7">
    <source>
        <dbReference type="ARBA" id="ARBA00023033"/>
    </source>
</evidence>
<evidence type="ECO:0000256" key="6">
    <source>
        <dbReference type="ARBA" id="ARBA00023004"/>
    </source>
</evidence>
<dbReference type="PANTHER" id="PTHR24287">
    <property type="entry name" value="P450, PUTATIVE (EUROFUNG)-RELATED"/>
    <property type="match status" value="1"/>
</dbReference>
<proteinExistence type="inferred from homology"/>
<evidence type="ECO:0000256" key="9">
    <source>
        <dbReference type="SAM" id="Phobius"/>
    </source>
</evidence>
<keyword evidence="7 8" id="KW-0503">Monooxygenase</keyword>
<dbReference type="PANTHER" id="PTHR24287:SF1">
    <property type="entry name" value="P450, PUTATIVE (EUROFUNG)-RELATED"/>
    <property type="match status" value="1"/>
</dbReference>
<comment type="similarity">
    <text evidence="2 8">Belongs to the cytochrome P450 family.</text>
</comment>
<evidence type="ECO:0000313" key="11">
    <source>
        <dbReference type="Proteomes" id="UP001497453"/>
    </source>
</evidence>
<keyword evidence="9" id="KW-0472">Membrane</keyword>
<evidence type="ECO:0000256" key="3">
    <source>
        <dbReference type="ARBA" id="ARBA00022617"/>
    </source>
</evidence>
<dbReference type="PRINTS" id="PR00385">
    <property type="entry name" value="P450"/>
</dbReference>
<keyword evidence="11" id="KW-1185">Reference proteome</keyword>
<evidence type="ECO:0008006" key="12">
    <source>
        <dbReference type="Google" id="ProtNLM"/>
    </source>
</evidence>
<keyword evidence="3 8" id="KW-0349">Heme</keyword>
<accession>A0ABP1DW39</accession>
<comment type="cofactor">
    <cofactor evidence="1">
        <name>heme</name>
        <dbReference type="ChEBI" id="CHEBI:30413"/>
    </cofactor>
</comment>
<sequence>MAHPLSRYRLRLLNDFIRIAFVPFLIFLFILSVLHVRPGFLLLPFYLPFVFSCALVRNFYSDYHRRQDAYARGAKLPPQVVGRWPGNLDVLIQRRRAAQSDYLAEFYHELFQKYESTTLNLKLLWIDMYITMDQEHIKYITATGFDRFWKGRLIKEMVEPFLGAGIFNRDDEEWKAHRSLARPFFSRDRATDFELFERYTNTTLTIISSLSASGKAVEVQDLFSRFTLDAAAAALFGTELDSLRCALPVPGQSAGTRMKIVTTDKFGSFAQAFEACQDVYMGRITKGYFWPITQITHDDMTPHVKIIEQCIHPMAARAVERKAERKRVGMTSAEKQDVFLDHLAEHTEDPKHIQDQLLNILLAGRDTTSCLLTFITYFMALYPDVVRRMRADIMEHVGSGVPTSENIKALRYVRAVINETLRLFPPVPHNIRETRHEPVVFPKTDGTFGSPQDNDSIYMPANTPIMFIRFLTQRNQALWGSDAEQFDPDRWLDDRLARFLQNPMMYTPFNSGPRVCIGQNYALNQATYFLVRLLQRFDSFTLAPECQPEGSLPPQGWKHGRGRQAIEQIVPTAAVSTYVKVCSTTSHHVPSYSLIHYFFR</sequence>
<name>A0ABP1DW39_9APHY</name>
<dbReference type="Pfam" id="PF00067">
    <property type="entry name" value="p450"/>
    <property type="match status" value="1"/>
</dbReference>